<dbReference type="WBParaSite" id="maker-unitig_30174-snap-gene-0.2-mRNA-1">
    <property type="protein sequence ID" value="maker-unitig_30174-snap-gene-0.2-mRNA-1"/>
    <property type="gene ID" value="maker-unitig_30174-snap-gene-0.2"/>
</dbReference>
<dbReference type="GO" id="GO:0015297">
    <property type="term" value="F:antiporter activity"/>
    <property type="evidence" value="ECO:0007669"/>
    <property type="project" value="InterPro"/>
</dbReference>
<feature type="region of interest" description="Disordered" evidence="3">
    <location>
        <begin position="57"/>
        <end position="93"/>
    </location>
</feature>
<feature type="region of interest" description="Disordered" evidence="3">
    <location>
        <begin position="460"/>
        <end position="491"/>
    </location>
</feature>
<dbReference type="InterPro" id="IPR002528">
    <property type="entry name" value="MATE_fam"/>
</dbReference>
<evidence type="ECO:0000256" key="1">
    <source>
        <dbReference type="ARBA" id="ARBA00010199"/>
    </source>
</evidence>
<dbReference type="AlphaFoldDB" id="A0A1I8FD65"/>
<proteinExistence type="inferred from homology"/>
<accession>A0A1I8FD65</accession>
<reference evidence="5" key="1">
    <citation type="submission" date="2016-11" db="UniProtKB">
        <authorList>
            <consortium name="WormBaseParasite"/>
        </authorList>
    </citation>
    <scope>IDENTIFICATION</scope>
</reference>
<comment type="similarity">
    <text evidence="1 2">Belongs to the multi antimicrobial extrusion (MATE) (TC 2.A.66.1) family.</text>
</comment>
<protein>
    <recommendedName>
        <fullName evidence="2">Multidrug and toxin extrusion protein</fullName>
    </recommendedName>
</protein>
<sequence length="590" mass="64664">SPPRVARYWRLHRTNDESAECVDEASVVKHQLTLFPSAEQAASQPCRIDRILRYRRHSNAEGDDSTATKGDGNDSSGEDGAAAAATATVHGGTRQRRLSSASCWSKFDSVRALSLRGYAGESESSSAATAEQQQILVTKELGAVLCTGLLFRPCSAPCDTKCFADRTTEAATASAMGLYLQRKLPLLKLNLAHAAAGLFAPEYPAAAAADRPGPEIRPPAAIATCSMPSAQYVAIHVAGAFKLPSKRLHGHDVLHHLAYILWTRMYRGDLDGWKLESLYDWGDFIKLSVPGIFLIALRGVELRGGHHRCRHAWCRATGAPQSIVFQLESISYMIPFGMSVAVNIRVGQQLGANQPVGAARSYRAVSCGAIRGTGRASGRRRAAVHRLLRVIGLPIGIPLALLTDLQMTGIWLGLLGGHRCEARRLLLPCAELQLARWSEPTAETGARRLWQERRRRRILGVQSDSDEEEPAVGDGDGKNGGLPEDDAEGSPLISETESEFAPLLGAAAASRLRASIATALSGQRRQQRSRWWRRRRSGKICHRRLRRCHYGSRRRCRRFSGSLLYTGRFYGSSRVLLTGRLNRGRRRRGG</sequence>
<keyword evidence="4" id="KW-1185">Reference proteome</keyword>
<name>A0A1I8FD65_9PLAT</name>
<dbReference type="GO" id="GO:0042910">
    <property type="term" value="F:xenobiotic transmembrane transporter activity"/>
    <property type="evidence" value="ECO:0007669"/>
    <property type="project" value="InterPro"/>
</dbReference>
<evidence type="ECO:0000256" key="2">
    <source>
        <dbReference type="RuleBase" id="RU004914"/>
    </source>
</evidence>
<dbReference type="Pfam" id="PF01554">
    <property type="entry name" value="MatE"/>
    <property type="match status" value="1"/>
</dbReference>
<dbReference type="Proteomes" id="UP000095280">
    <property type="component" value="Unplaced"/>
</dbReference>
<organism evidence="4 5">
    <name type="scientific">Macrostomum lignano</name>
    <dbReference type="NCBI Taxonomy" id="282301"/>
    <lineage>
        <taxon>Eukaryota</taxon>
        <taxon>Metazoa</taxon>
        <taxon>Spiralia</taxon>
        <taxon>Lophotrochozoa</taxon>
        <taxon>Platyhelminthes</taxon>
        <taxon>Rhabditophora</taxon>
        <taxon>Macrostomorpha</taxon>
        <taxon>Macrostomida</taxon>
        <taxon>Macrostomidae</taxon>
        <taxon>Macrostomum</taxon>
    </lineage>
</organism>
<evidence type="ECO:0000313" key="4">
    <source>
        <dbReference type="Proteomes" id="UP000095280"/>
    </source>
</evidence>
<evidence type="ECO:0000313" key="5">
    <source>
        <dbReference type="WBParaSite" id="maker-unitig_30174-snap-gene-0.2-mRNA-1"/>
    </source>
</evidence>
<dbReference type="GO" id="GO:0016020">
    <property type="term" value="C:membrane"/>
    <property type="evidence" value="ECO:0007669"/>
    <property type="project" value="InterPro"/>
</dbReference>
<evidence type="ECO:0000256" key="3">
    <source>
        <dbReference type="SAM" id="MobiDB-lite"/>
    </source>
</evidence>